<dbReference type="EMBL" id="CAJJDP010000033">
    <property type="protein sequence ID" value="CAD8156895.1"/>
    <property type="molecule type" value="Genomic_DNA"/>
</dbReference>
<comment type="caution">
    <text evidence="1">The sequence shown here is derived from an EMBL/GenBank/DDBJ whole genome shotgun (WGS) entry which is preliminary data.</text>
</comment>
<proteinExistence type="predicted"/>
<protein>
    <submittedName>
        <fullName evidence="1">Uncharacterized protein</fullName>
    </submittedName>
</protein>
<name>A0A8S1TVV9_PAROT</name>
<gene>
    <name evidence="1" type="ORF">POCTA_138.1.T0330017</name>
</gene>
<keyword evidence="2" id="KW-1185">Reference proteome</keyword>
<dbReference type="Proteomes" id="UP000683925">
    <property type="component" value="Unassembled WGS sequence"/>
</dbReference>
<accession>A0A8S1TVV9</accession>
<evidence type="ECO:0000313" key="1">
    <source>
        <dbReference type="EMBL" id="CAD8156895.1"/>
    </source>
</evidence>
<dbReference type="AlphaFoldDB" id="A0A8S1TVV9"/>
<evidence type="ECO:0000313" key="2">
    <source>
        <dbReference type="Proteomes" id="UP000683925"/>
    </source>
</evidence>
<organism evidence="1 2">
    <name type="scientific">Paramecium octaurelia</name>
    <dbReference type="NCBI Taxonomy" id="43137"/>
    <lineage>
        <taxon>Eukaryota</taxon>
        <taxon>Sar</taxon>
        <taxon>Alveolata</taxon>
        <taxon>Ciliophora</taxon>
        <taxon>Intramacronucleata</taxon>
        <taxon>Oligohymenophorea</taxon>
        <taxon>Peniculida</taxon>
        <taxon>Parameciidae</taxon>
        <taxon>Paramecium</taxon>
    </lineage>
</organism>
<reference evidence="1" key="1">
    <citation type="submission" date="2021-01" db="EMBL/GenBank/DDBJ databases">
        <authorList>
            <consortium name="Genoscope - CEA"/>
            <person name="William W."/>
        </authorList>
    </citation>
    <scope>NUCLEOTIDE SEQUENCE</scope>
</reference>
<sequence>MLIKNCGFYYAQSIDGVNVKAEDGQFQTKELKFQVCQVLMFPFQIQLRIRQSPSKFQARMELRVMNFLFYCKLTLINYYKVISKDYSGIKLLKQVFVKQEMF</sequence>